<dbReference type="Proteomes" id="UP000631535">
    <property type="component" value="Unassembled WGS sequence"/>
</dbReference>
<dbReference type="PANTHER" id="PTHR34876:SF4">
    <property type="entry name" value="1,4-BETA-D-GLUCAN CELLOBIOHYDROLASE C-RELATED"/>
    <property type="match status" value="1"/>
</dbReference>
<dbReference type="PANTHER" id="PTHR34876">
    <property type="match status" value="1"/>
</dbReference>
<feature type="region of interest" description="Disordered" evidence="2">
    <location>
        <begin position="30"/>
        <end position="78"/>
    </location>
</feature>
<comment type="caution">
    <text evidence="3">The sequence shown here is derived from an EMBL/GenBank/DDBJ whole genome shotgun (WGS) entry which is preliminary data.</text>
</comment>
<keyword evidence="1" id="KW-0136">Cellulose degradation</keyword>
<evidence type="ECO:0000313" key="4">
    <source>
        <dbReference type="Proteomes" id="UP000631535"/>
    </source>
</evidence>
<evidence type="ECO:0000256" key="1">
    <source>
        <dbReference type="RuleBase" id="RU361186"/>
    </source>
</evidence>
<keyword evidence="4" id="KW-1185">Reference proteome</keyword>
<organism evidence="3 4">
    <name type="scientific">Streptomyces daqingensis</name>
    <dbReference type="NCBI Taxonomy" id="1472640"/>
    <lineage>
        <taxon>Bacteria</taxon>
        <taxon>Bacillati</taxon>
        <taxon>Actinomycetota</taxon>
        <taxon>Actinomycetes</taxon>
        <taxon>Kitasatosporales</taxon>
        <taxon>Streptomycetaceae</taxon>
        <taxon>Streptomyces</taxon>
    </lineage>
</organism>
<keyword evidence="1" id="KW-0326">Glycosidase</keyword>
<evidence type="ECO:0000313" key="3">
    <source>
        <dbReference type="EMBL" id="GGO55792.1"/>
    </source>
</evidence>
<reference evidence="4" key="1">
    <citation type="journal article" date="2019" name="Int. J. Syst. Evol. Microbiol.">
        <title>The Global Catalogue of Microorganisms (GCM) 10K type strain sequencing project: providing services to taxonomists for standard genome sequencing and annotation.</title>
        <authorList>
            <consortium name="The Broad Institute Genomics Platform"/>
            <consortium name="The Broad Institute Genome Sequencing Center for Infectious Disease"/>
            <person name="Wu L."/>
            <person name="Ma J."/>
        </authorList>
    </citation>
    <scope>NUCLEOTIDE SEQUENCE [LARGE SCALE GENOMIC DNA]</scope>
    <source>
        <strain evidence="4">CGMCC 4.7178</strain>
    </source>
</reference>
<sequence>MGPRRQPTTFAALPEPSGYAGTATVHRLVTHRIRRRGPFTEIRTTDPRGSGMYGSDSERPRPGARTGGGGARRTAARSRFAAGGACVLAAALLAGCSSDPGPEKGGDSADGGGGQGQRPKSVTPYWVDPRSNAARQADAYREDGKGRQAEQMRKIAGQPVAEWIGTEDPGGQTRKVVGAAAKADREALLVLYNLPHRDCGQYSKGGAPDAGAYRAWLDQVVKGIGKRAATVIVEPDAIPHVLMEGCTPEQFQPERFRLLNEAVGKLKSLPRTKVYLDAGNPDWVRDPGGLVEPMKRAGIDKADGFSLNVSNYQTTESNAAYGRKFSPMVGNKPFVIDTSRNGNGPVAGAGADEEAWCNPPGRALGEAPTTKTGDKLIDGYLWIKRPGESDGECKGGPKAGQWWPEYALGLVRNKR</sequence>
<gene>
    <name evidence="3" type="ORF">GCM10012287_47880</name>
</gene>
<dbReference type="PRINTS" id="PR00733">
    <property type="entry name" value="GLHYDRLASE6"/>
</dbReference>
<keyword evidence="1" id="KW-0119">Carbohydrate metabolism</keyword>
<keyword evidence="1" id="KW-0378">Hydrolase</keyword>
<dbReference type="SUPFAM" id="SSF51989">
    <property type="entry name" value="Glycosyl hydrolases family 6, cellulases"/>
    <property type="match status" value="1"/>
</dbReference>
<keyword evidence="1" id="KW-0624">Polysaccharide degradation</keyword>
<name>A0ABQ2MP15_9ACTN</name>
<protein>
    <recommendedName>
        <fullName evidence="1">Glucanase</fullName>
        <ecNumber evidence="1">3.2.1.-</ecNumber>
    </recommendedName>
</protein>
<accession>A0ABQ2MP15</accession>
<dbReference type="Pfam" id="PF01341">
    <property type="entry name" value="Glyco_hydro_6"/>
    <property type="match status" value="1"/>
</dbReference>
<dbReference type="EMBL" id="BMMP01000018">
    <property type="protein sequence ID" value="GGO55792.1"/>
    <property type="molecule type" value="Genomic_DNA"/>
</dbReference>
<dbReference type="InterPro" id="IPR016288">
    <property type="entry name" value="Beta_cellobiohydrolase"/>
</dbReference>
<proteinExistence type="inferred from homology"/>
<feature type="region of interest" description="Disordered" evidence="2">
    <location>
        <begin position="100"/>
        <end position="131"/>
    </location>
</feature>
<comment type="similarity">
    <text evidence="1">Belongs to the glycosyl hydrolase family 6.</text>
</comment>
<dbReference type="InterPro" id="IPR036434">
    <property type="entry name" value="Beta_cellobiohydrolase_sf"/>
</dbReference>
<dbReference type="EC" id="3.2.1.-" evidence="1"/>
<evidence type="ECO:0000256" key="2">
    <source>
        <dbReference type="SAM" id="MobiDB-lite"/>
    </source>
</evidence>
<dbReference type="Gene3D" id="3.20.20.40">
    <property type="entry name" value="1, 4-beta cellobiohydrolase"/>
    <property type="match status" value="1"/>
</dbReference>